<evidence type="ECO:0000256" key="1">
    <source>
        <dbReference type="ARBA" id="ARBA00005622"/>
    </source>
</evidence>
<dbReference type="Gene3D" id="3.40.50.1820">
    <property type="entry name" value="alpha/beta hydrolase"/>
    <property type="match status" value="1"/>
</dbReference>
<gene>
    <name evidence="3" type="ORF">BIY29_00125</name>
</gene>
<dbReference type="EMBL" id="MJLZ01000001">
    <property type="protein sequence ID" value="RLM28107.1"/>
    <property type="molecule type" value="Genomic_DNA"/>
</dbReference>
<dbReference type="AlphaFoldDB" id="A0A421DTX8"/>
<name>A0A421DTX8_9GAMM</name>
<proteinExistence type="inferred from homology"/>
<dbReference type="GO" id="GO:0016788">
    <property type="term" value="F:hydrolase activity, acting on ester bonds"/>
    <property type="evidence" value="ECO:0007669"/>
    <property type="project" value="TreeGrafter"/>
</dbReference>
<comment type="caution">
    <text evidence="3">The sequence shown here is derived from an EMBL/GenBank/DDBJ whole genome shotgun (WGS) entry which is preliminary data.</text>
</comment>
<keyword evidence="2" id="KW-0378">Hydrolase</keyword>
<organism evidence="3 4">
    <name type="scientific">Brenneria alni</name>
    <dbReference type="NCBI Taxonomy" id="71656"/>
    <lineage>
        <taxon>Bacteria</taxon>
        <taxon>Pseudomonadati</taxon>
        <taxon>Pseudomonadota</taxon>
        <taxon>Gammaproteobacteria</taxon>
        <taxon>Enterobacterales</taxon>
        <taxon>Pectobacteriaceae</taxon>
        <taxon>Brenneria</taxon>
    </lineage>
</organism>
<dbReference type="Pfam" id="PF00756">
    <property type="entry name" value="Esterase"/>
    <property type="match status" value="1"/>
</dbReference>
<dbReference type="InterPro" id="IPR000801">
    <property type="entry name" value="Esterase-like"/>
</dbReference>
<dbReference type="PANTHER" id="PTHR40841:SF2">
    <property type="entry name" value="SIDEROPHORE-DEGRADING ESTERASE (EUROFUNG)"/>
    <property type="match status" value="1"/>
</dbReference>
<dbReference type="InterPro" id="IPR029058">
    <property type="entry name" value="AB_hydrolase_fold"/>
</dbReference>
<evidence type="ECO:0000313" key="3">
    <source>
        <dbReference type="EMBL" id="RLM28107.1"/>
    </source>
</evidence>
<accession>A0A421DTX8</accession>
<dbReference type="SUPFAM" id="SSF53474">
    <property type="entry name" value="alpha/beta-Hydrolases"/>
    <property type="match status" value="1"/>
</dbReference>
<evidence type="ECO:0000256" key="2">
    <source>
        <dbReference type="ARBA" id="ARBA00022801"/>
    </source>
</evidence>
<keyword evidence="4" id="KW-1185">Reference proteome</keyword>
<protein>
    <submittedName>
        <fullName evidence="3">Esterase</fullName>
    </submittedName>
</protein>
<dbReference type="PANTHER" id="PTHR40841">
    <property type="entry name" value="SIDEROPHORE TRIACETYLFUSARININE C ESTERASE"/>
    <property type="match status" value="1"/>
</dbReference>
<comment type="similarity">
    <text evidence="1">Belongs to the esterase D family.</text>
</comment>
<reference evidence="3 4" key="1">
    <citation type="submission" date="2016-09" db="EMBL/GenBank/DDBJ databases">
        <authorList>
            <person name="Doonan J."/>
            <person name="Pachebat J.A."/>
            <person name="Golyshin P.N."/>
            <person name="Denman S."/>
            <person name="Mcdonald J.E."/>
        </authorList>
    </citation>
    <scope>NUCLEOTIDE SEQUENCE [LARGE SCALE GENOMIC DNA]</scope>
    <source>
        <strain evidence="3 4">NCPPB 3934</strain>
    </source>
</reference>
<dbReference type="InterPro" id="IPR052558">
    <property type="entry name" value="Siderophore_Hydrolase_D"/>
</dbReference>
<dbReference type="Proteomes" id="UP000285648">
    <property type="component" value="Unassembled WGS sequence"/>
</dbReference>
<dbReference type="RefSeq" id="WP_240629886.1">
    <property type="nucleotide sequence ID" value="NZ_MJLZ01000001.1"/>
</dbReference>
<sequence length="288" mass="32664">MYQLRNTRDERFDSAACGRYRIMSFCPDIIPPQPGWPIIYLLDGARYFPAAVSLVEALAHPRCGVGPGIIVAVDYDGPTRRERDYRPAVERIVPEANPRGGYYPSGMAGNAAGFRHFMQTELKSFISARYPTDCGREALFGHSYGGLFTVDTLFTAPNAFQHFYAASPSVWWNGGYLIQQAEPFLAHTLAEMTQPVSLALSVGEYEQSLEPWELGLPDEQRLVLRQHRHQRRMVDGIRELAWTLQNRSPNLRVTLDIYPQQSHQSMPLFALQHALRNHFRQNPDATGQ</sequence>
<evidence type="ECO:0000313" key="4">
    <source>
        <dbReference type="Proteomes" id="UP000285648"/>
    </source>
</evidence>